<comment type="similarity">
    <text evidence="2">Belongs to the LarC family.</text>
</comment>
<comment type="catalytic activity">
    <reaction evidence="2">
        <text>Ni(II)-pyridinium-3,5-bisthiocarboxylate mononucleotide = pyridinium-3,5-bisthiocarboxylate mononucleotide + Ni(2+)</text>
        <dbReference type="Rhea" id="RHEA:54784"/>
        <dbReference type="ChEBI" id="CHEBI:49786"/>
        <dbReference type="ChEBI" id="CHEBI:137372"/>
        <dbReference type="ChEBI" id="CHEBI:137373"/>
        <dbReference type="EC" id="4.99.1.12"/>
    </reaction>
</comment>
<dbReference type="Gene3D" id="3.30.70.1380">
    <property type="entry name" value="Transcriptional regulatory protein pf0864 domain like"/>
    <property type="match status" value="1"/>
</dbReference>
<comment type="function">
    <text evidence="2">Involved in the biosynthesis of a nickel-pincer cofactor ((SCS)Ni(II) pincer complex). Binds Ni(2+), and functions in nickel delivery to pyridinium-3,5-bisthiocarboxylic acid mononucleotide (P2TMN), to form the mature cofactor. Is thus probably required for the activation of nickel-pincer cofactor-dependent enzymes.</text>
</comment>
<comment type="caution">
    <text evidence="4">The sequence shown here is derived from an EMBL/GenBank/DDBJ whole genome shotgun (WGS) entry which is preliminary data.</text>
</comment>
<evidence type="ECO:0000256" key="3">
    <source>
        <dbReference type="SAM" id="MobiDB-lite"/>
    </source>
</evidence>
<feature type="region of interest" description="Disordered" evidence="3">
    <location>
        <begin position="77"/>
        <end position="120"/>
    </location>
</feature>
<dbReference type="RefSeq" id="WP_173719427.1">
    <property type="nucleotide sequence ID" value="NZ_JAAITS010000065.1"/>
</dbReference>
<accession>A0ABX2HCW2</accession>
<evidence type="ECO:0000256" key="2">
    <source>
        <dbReference type="HAMAP-Rule" id="MF_01074"/>
    </source>
</evidence>
<dbReference type="Pfam" id="PF01969">
    <property type="entry name" value="Ni_insertion"/>
    <property type="match status" value="1"/>
</dbReference>
<name>A0ABX2HCW2_9FIRM</name>
<dbReference type="EMBL" id="JAAITS010000065">
    <property type="protein sequence ID" value="NSG87204.1"/>
    <property type="molecule type" value="Genomic_DNA"/>
</dbReference>
<evidence type="ECO:0000256" key="1">
    <source>
        <dbReference type="ARBA" id="ARBA00022596"/>
    </source>
</evidence>
<protein>
    <recommendedName>
        <fullName evidence="2">Pyridinium-3,5-bisthiocarboxylic acid mononucleotide nickel insertion protein</fullName>
        <shortName evidence="2">P2TMN nickel insertion protein</shortName>
        <ecNumber evidence="2">4.99.1.12</ecNumber>
    </recommendedName>
    <alternativeName>
        <fullName evidence="2">Nickel-pincer cofactor biosynthesis protein LarC</fullName>
    </alternativeName>
</protein>
<dbReference type="EC" id="4.99.1.12" evidence="2"/>
<organism evidence="4 5">
    <name type="scientific">Blautia faecis</name>
    <dbReference type="NCBI Taxonomy" id="871665"/>
    <lineage>
        <taxon>Bacteria</taxon>
        <taxon>Bacillati</taxon>
        <taxon>Bacillota</taxon>
        <taxon>Clostridia</taxon>
        <taxon>Lachnospirales</taxon>
        <taxon>Lachnospiraceae</taxon>
        <taxon>Blautia</taxon>
    </lineage>
</organism>
<dbReference type="PANTHER" id="PTHR36566">
    <property type="entry name" value="NICKEL INSERTION PROTEIN-RELATED"/>
    <property type="match status" value="1"/>
</dbReference>
<reference evidence="4 5" key="1">
    <citation type="journal article" date="2020" name="Cell Host Microbe">
        <title>Functional and Genomic Variation between Human-Derived Isolates of Lachnospiraceae Reveals Inter- and Intra-Species Diversity.</title>
        <authorList>
            <person name="Sorbara M.T."/>
            <person name="Littmann E.R."/>
            <person name="Fontana E."/>
            <person name="Moody T.U."/>
            <person name="Kohout C.E."/>
            <person name="Gjonbalaj M."/>
            <person name="Eaton V."/>
            <person name="Seok R."/>
            <person name="Leiner I.M."/>
            <person name="Pamer E.G."/>
        </authorList>
    </citation>
    <scope>NUCLEOTIDE SEQUENCE [LARGE SCALE GENOMIC DNA]</scope>
    <source>
        <strain evidence="4 5">MSK.17.74</strain>
    </source>
</reference>
<proteinExistence type="inferred from homology"/>
<dbReference type="PANTHER" id="PTHR36566:SF1">
    <property type="entry name" value="PYRIDINIUM-3,5-BISTHIOCARBOXYLIC ACID MONONUCLEOTIDE NICKEL INSERTION PROTEIN"/>
    <property type="match status" value="1"/>
</dbReference>
<gene>
    <name evidence="2 4" type="primary">larC</name>
    <name evidence="4" type="ORF">G5B17_17750</name>
</gene>
<dbReference type="HAMAP" id="MF_01074">
    <property type="entry name" value="LarC"/>
    <property type="match status" value="1"/>
</dbReference>
<evidence type="ECO:0000313" key="4">
    <source>
        <dbReference type="EMBL" id="NSG87204.1"/>
    </source>
</evidence>
<keyword evidence="5" id="KW-1185">Reference proteome</keyword>
<dbReference type="NCBIfam" id="TIGR00299">
    <property type="entry name" value="nickel pincer cofactor biosynthesis protein LarC"/>
    <property type="match status" value="1"/>
</dbReference>
<dbReference type="Proteomes" id="UP001644719">
    <property type="component" value="Unassembled WGS sequence"/>
</dbReference>
<sequence>MGKSLYLECYSGISGDMTVAALLDLGADQKVLEDVLESIPVQGFEIKVSRVTKSGIDACDFDVILDAEIDGHDHDMEYLHGHDHSHTHGAEEHNHSHTHEAEEHNHSHTHMAEEHNHQYEHSHEAAAKNVAAHGHDHGDEIAAHTHEPHRHHKHRGMNEICQILADTKMTDSARGIALKIFQILARAEAKAHNVPVEEVHFHEVGAVDSIVDILSVAVCLDNLGITEVIVPVLCEGMGTVRCQHGILPVPVPAVTHIVQQCGLNLRITPVQGELVTPTGAAIVAAVRTSCKLPETFAIEKTGIGAGKRTYECPGILRAMLIHPEESHKPEKAVGIPAGNESAANETAKIQTGVTESADCADYIYKLETNIDDCSGEVLGFVMEKLFEAGARDVHYTPVYMKKNRPAWLLTVICKEEDVPGMEALIFAETTSIGIRRVKMERTILPRRKRKVMIPFGEVEVKICGSEGAEKCYPEYESLAEICRKTGISYAEAYQMAVDASKNLE</sequence>
<evidence type="ECO:0000313" key="5">
    <source>
        <dbReference type="Proteomes" id="UP001644719"/>
    </source>
</evidence>
<keyword evidence="2" id="KW-0456">Lyase</keyword>
<keyword evidence="1 2" id="KW-0533">Nickel</keyword>
<dbReference type="InterPro" id="IPR002822">
    <property type="entry name" value="Ni_insertion"/>
</dbReference>